<dbReference type="GO" id="GO:0006271">
    <property type="term" value="P:DNA strand elongation involved in DNA replication"/>
    <property type="evidence" value="ECO:0007669"/>
    <property type="project" value="TreeGrafter"/>
</dbReference>
<evidence type="ECO:0000256" key="1">
    <source>
        <dbReference type="ARBA" id="ARBA00004123"/>
    </source>
</evidence>
<dbReference type="PANTHER" id="PTHR10416">
    <property type="entry name" value="DNA POLYMERASE DELTA SUBUNIT 2"/>
    <property type="match status" value="1"/>
</dbReference>
<proteinExistence type="inferred from homology"/>
<feature type="domain" description="DNA polymerase delta subunit OB-fold" evidence="6">
    <location>
        <begin position="16"/>
        <end position="145"/>
    </location>
</feature>
<evidence type="ECO:0000313" key="8">
    <source>
        <dbReference type="Proteomes" id="UP000051574"/>
    </source>
</evidence>
<dbReference type="InterPro" id="IPR040663">
    <property type="entry name" value="DNA_pol_D_N"/>
</dbReference>
<evidence type="ECO:0000256" key="4">
    <source>
        <dbReference type="ARBA" id="ARBA00023242"/>
    </source>
</evidence>
<accession>A0A0T6AWI6</accession>
<name>A0A0T6AWI6_9SCAR</name>
<dbReference type="CDD" id="cd07387">
    <property type="entry name" value="MPP_PolD2_C"/>
    <property type="match status" value="1"/>
</dbReference>
<dbReference type="AlphaFoldDB" id="A0A0T6AWI6"/>
<evidence type="ECO:0000259" key="6">
    <source>
        <dbReference type="Pfam" id="PF18018"/>
    </source>
</evidence>
<dbReference type="Proteomes" id="UP000051574">
    <property type="component" value="Unassembled WGS sequence"/>
</dbReference>
<evidence type="ECO:0000256" key="2">
    <source>
        <dbReference type="ARBA" id="ARBA00006035"/>
    </source>
</evidence>
<comment type="similarity">
    <text evidence="2">Belongs to the DNA polymerase delta/II small subunit family.</text>
</comment>
<reference evidence="7 8" key="1">
    <citation type="submission" date="2015-09" db="EMBL/GenBank/DDBJ databases">
        <title>Draft genome of the scarab beetle Oryctes borbonicus.</title>
        <authorList>
            <person name="Meyer J.M."/>
            <person name="Markov G.V."/>
            <person name="Baskaran P."/>
            <person name="Herrmann M."/>
            <person name="Sommer R.J."/>
            <person name="Roedelsperger C."/>
        </authorList>
    </citation>
    <scope>NUCLEOTIDE SEQUENCE [LARGE SCALE GENOMIC DNA]</scope>
    <source>
        <strain evidence="7">OB123</strain>
        <tissue evidence="7">Whole animal</tissue>
    </source>
</reference>
<comment type="subcellular location">
    <subcellularLocation>
        <location evidence="1">Nucleus</location>
    </subcellularLocation>
</comment>
<evidence type="ECO:0008006" key="9">
    <source>
        <dbReference type="Google" id="ProtNLM"/>
    </source>
</evidence>
<keyword evidence="4" id="KW-0539">Nucleus</keyword>
<gene>
    <name evidence="7" type="ORF">AMK59_8053</name>
</gene>
<protein>
    <recommendedName>
        <fullName evidence="9">DNA polymerase delta subunit 2</fullName>
    </recommendedName>
</protein>
<dbReference type="InterPro" id="IPR041863">
    <property type="entry name" value="PolD2_C"/>
</dbReference>
<keyword evidence="3" id="KW-0235">DNA replication</keyword>
<dbReference type="InterPro" id="IPR007185">
    <property type="entry name" value="DNA_pol_a/d/e_bsu"/>
</dbReference>
<feature type="non-terminal residue" evidence="7">
    <location>
        <position position="404"/>
    </location>
</feature>
<dbReference type="Pfam" id="PF18018">
    <property type="entry name" value="DNA_pol_D_N"/>
    <property type="match status" value="1"/>
</dbReference>
<keyword evidence="8" id="KW-1185">Reference proteome</keyword>
<feature type="domain" description="DNA polymerase alpha/delta/epsilon subunit B" evidence="5">
    <location>
        <begin position="165"/>
        <end position="378"/>
    </location>
</feature>
<dbReference type="InterPro" id="IPR024826">
    <property type="entry name" value="DNA_pol_delta/II_ssu"/>
</dbReference>
<sequence length="404" mass="45909">KNLSTRFSRKNDDYNQFFKMYNVRLDRMSKYLLDAIKKKWGDKYPICKLYKLAEEDEDICVVIGTLFKDQKLKPSVLKQLAESNQLMPQPITNRFTDESDVLYLEDELQRFQLEGILNKELLVTGITCALLGRNKGDGKFEVIDYTFADYRPQIERPLMNSNVYVVLLSGLDLSHLEKSSLSIRLLVNWLSGYLGDINEVCTADITRVVIAGNSVKTSSDDEQMKFTMIVHSSQKSDVVDAIKILDAFLLELCQVIDVDLMPGRNDPSNYVLPQKGLHHCLFPQSKLYKSFNRVTNPYECEINGIRLLGSSGEPISDILKFSEYAEPIDVLENCLKWNHIAPTAPDTLACFPFYDNDPFIIEDCPHVFFAGNQKKFATKLAKGAEGQVTRLICIPEFSSTFTAA</sequence>
<evidence type="ECO:0000256" key="3">
    <source>
        <dbReference type="ARBA" id="ARBA00022705"/>
    </source>
</evidence>
<organism evidence="7 8">
    <name type="scientific">Oryctes borbonicus</name>
    <dbReference type="NCBI Taxonomy" id="1629725"/>
    <lineage>
        <taxon>Eukaryota</taxon>
        <taxon>Metazoa</taxon>
        <taxon>Ecdysozoa</taxon>
        <taxon>Arthropoda</taxon>
        <taxon>Hexapoda</taxon>
        <taxon>Insecta</taxon>
        <taxon>Pterygota</taxon>
        <taxon>Neoptera</taxon>
        <taxon>Endopterygota</taxon>
        <taxon>Coleoptera</taxon>
        <taxon>Polyphaga</taxon>
        <taxon>Scarabaeiformia</taxon>
        <taxon>Scarabaeidae</taxon>
        <taxon>Dynastinae</taxon>
        <taxon>Oryctes</taxon>
    </lineage>
</organism>
<feature type="non-terminal residue" evidence="7">
    <location>
        <position position="1"/>
    </location>
</feature>
<dbReference type="PANTHER" id="PTHR10416:SF0">
    <property type="entry name" value="DNA POLYMERASE DELTA SUBUNIT 2"/>
    <property type="match status" value="1"/>
</dbReference>
<dbReference type="GO" id="GO:0003677">
    <property type="term" value="F:DNA binding"/>
    <property type="evidence" value="ECO:0007669"/>
    <property type="project" value="InterPro"/>
</dbReference>
<evidence type="ECO:0000259" key="5">
    <source>
        <dbReference type="Pfam" id="PF04042"/>
    </source>
</evidence>
<dbReference type="Pfam" id="PF04042">
    <property type="entry name" value="DNA_pol_E_B"/>
    <property type="match status" value="1"/>
</dbReference>
<dbReference type="Gene3D" id="3.60.21.50">
    <property type="match status" value="1"/>
</dbReference>
<dbReference type="OrthoDB" id="3763at2759"/>
<dbReference type="GO" id="GO:0043625">
    <property type="term" value="C:delta DNA polymerase complex"/>
    <property type="evidence" value="ECO:0007669"/>
    <property type="project" value="TreeGrafter"/>
</dbReference>
<comment type="caution">
    <text evidence="7">The sequence shown here is derived from an EMBL/GenBank/DDBJ whole genome shotgun (WGS) entry which is preliminary data.</text>
</comment>
<evidence type="ECO:0000313" key="7">
    <source>
        <dbReference type="EMBL" id="KRT79205.1"/>
    </source>
</evidence>
<dbReference type="EMBL" id="LJIG01022695">
    <property type="protein sequence ID" value="KRT79205.1"/>
    <property type="molecule type" value="Genomic_DNA"/>
</dbReference>